<dbReference type="InterPro" id="IPR030045">
    <property type="entry name" value="CTNNAL1"/>
</dbReference>
<dbReference type="Gene3D" id="1.20.120.230">
    <property type="entry name" value="Alpha-catenin/vinculin-like"/>
    <property type="match status" value="4"/>
</dbReference>
<dbReference type="AlphaFoldDB" id="A0A813YU91"/>
<evidence type="ECO:0000313" key="6">
    <source>
        <dbReference type="Proteomes" id="UP000663879"/>
    </source>
</evidence>
<comment type="similarity">
    <text evidence="2">Belongs to the vinculin/alpha-catenin family.</text>
</comment>
<protein>
    <recommendedName>
        <fullName evidence="7">Alpha-catulin</fullName>
    </recommendedName>
</protein>
<feature type="compositionally biased region" description="Polar residues" evidence="4">
    <location>
        <begin position="1"/>
        <end position="13"/>
    </location>
</feature>
<dbReference type="EMBL" id="CAJNOC010001768">
    <property type="protein sequence ID" value="CAF0889569.1"/>
    <property type="molecule type" value="Genomic_DNA"/>
</dbReference>
<name>A0A813YU91_9BILA</name>
<comment type="subcellular location">
    <subcellularLocation>
        <location evidence="1">Cytoplasm</location>
    </subcellularLocation>
</comment>
<evidence type="ECO:0000256" key="3">
    <source>
        <dbReference type="ARBA" id="ARBA00022490"/>
    </source>
</evidence>
<keyword evidence="6" id="KW-1185">Reference proteome</keyword>
<dbReference type="GO" id="GO:0005737">
    <property type="term" value="C:cytoplasm"/>
    <property type="evidence" value="ECO:0007669"/>
    <property type="project" value="UniProtKB-SubCell"/>
</dbReference>
<dbReference type="PANTHER" id="PTHR46342:SF1">
    <property type="entry name" value="ALPHA-CATULIN"/>
    <property type="match status" value="1"/>
</dbReference>
<dbReference type="Proteomes" id="UP000663879">
    <property type="component" value="Unassembled WGS sequence"/>
</dbReference>
<keyword evidence="3" id="KW-0963">Cytoplasm</keyword>
<accession>A0A813YU91</accession>
<comment type="caution">
    <text evidence="5">The sequence shown here is derived from an EMBL/GenBank/DDBJ whole genome shotgun (WGS) entry which is preliminary data.</text>
</comment>
<proteinExistence type="inferred from homology"/>
<sequence>MASECSLNQNSELLKNEPNLTDSNNNQKNNSNAFESYKIKTKSIENTLLPLVTQISTLINFKDNLKRLSQNGSNLCSERTAKALLKVGEVVHLAVERFVNVGESIAIENNCIKYEMLEACKEARNAGQSIRSQTQSPNSIVNILGVITTPTNAGSLFSNEKITMIQSANLLLNSVTKVLLLADVVIINQILNSKNKVLMSVNKLESCLDIYSFVSLFSQYGSDLIELAHLSGERQNDLKDEKKKSQMSSTRWILEKSTVMILSSFKAYLKHMECECAKENVSLVFSLLHQALDTLHYLIVDSGSFYDFDAPFYSSNYTSKFQLSFTNTLRQFEDSLELCTNNMLNEKNDQNVLFESLNKLIESTQDFTESLNVTQREQILNQQNEIRQKTLESIRPNTQNILKECDILKKILIIETLQLTNELFKKNQDAILLNSIKTYSLANQYDLLIETLDIFKEYSDHVLEICKMLRHVCALDVFEVTCEHHYTIFEILSKLIQSASGAVALYPQCNSTVENLNLYCDYWENQINDLSILVKEIQENFQGLKKSKNVYLSLPRPGKHGTNVRGINKIVNKLDSTERSKIAKLGLEMKLIQSEIDNEAAKWNEPHNEIVKLAKQMSEIAYEIHLFTRGEGSLKTTQDLFEHAEGFLTNGVLLFGIVKQFVEKIPNGYLKDELNLLLERLPFNFKQLKNKLKQTTIGKTATFNKVDYVIQDTRDFMNLIAKIVTNCFLCCTK</sequence>
<feature type="compositionally biased region" description="Low complexity" evidence="4">
    <location>
        <begin position="19"/>
        <end position="31"/>
    </location>
</feature>
<feature type="non-terminal residue" evidence="5">
    <location>
        <position position="1"/>
    </location>
</feature>
<feature type="region of interest" description="Disordered" evidence="4">
    <location>
        <begin position="1"/>
        <end position="31"/>
    </location>
</feature>
<dbReference type="Pfam" id="PF01044">
    <property type="entry name" value="Vinculin"/>
    <property type="match status" value="2"/>
</dbReference>
<evidence type="ECO:0008006" key="7">
    <source>
        <dbReference type="Google" id="ProtNLM"/>
    </source>
</evidence>
<dbReference type="SUPFAM" id="SSF47220">
    <property type="entry name" value="alpha-catenin/vinculin-like"/>
    <property type="match status" value="3"/>
</dbReference>
<organism evidence="5 6">
    <name type="scientific">Brachionus calyciflorus</name>
    <dbReference type="NCBI Taxonomy" id="104777"/>
    <lineage>
        <taxon>Eukaryota</taxon>
        <taxon>Metazoa</taxon>
        <taxon>Spiralia</taxon>
        <taxon>Gnathifera</taxon>
        <taxon>Rotifera</taxon>
        <taxon>Eurotatoria</taxon>
        <taxon>Monogononta</taxon>
        <taxon>Pseudotrocha</taxon>
        <taxon>Ploima</taxon>
        <taxon>Brachionidae</taxon>
        <taxon>Brachionus</taxon>
    </lineage>
</organism>
<gene>
    <name evidence="5" type="ORF">OXX778_LOCUS10837</name>
</gene>
<dbReference type="GO" id="GO:0007155">
    <property type="term" value="P:cell adhesion"/>
    <property type="evidence" value="ECO:0007669"/>
    <property type="project" value="InterPro"/>
</dbReference>
<dbReference type="OrthoDB" id="6376697at2759"/>
<dbReference type="GO" id="GO:0051015">
    <property type="term" value="F:actin filament binding"/>
    <property type="evidence" value="ECO:0007669"/>
    <property type="project" value="InterPro"/>
</dbReference>
<evidence type="ECO:0000313" key="5">
    <source>
        <dbReference type="EMBL" id="CAF0889569.1"/>
    </source>
</evidence>
<evidence type="ECO:0000256" key="1">
    <source>
        <dbReference type="ARBA" id="ARBA00004496"/>
    </source>
</evidence>
<evidence type="ECO:0000256" key="4">
    <source>
        <dbReference type="SAM" id="MobiDB-lite"/>
    </source>
</evidence>
<dbReference type="InterPro" id="IPR036723">
    <property type="entry name" value="Alpha-catenin/vinculin-like_sf"/>
</dbReference>
<evidence type="ECO:0000256" key="2">
    <source>
        <dbReference type="ARBA" id="ARBA00008376"/>
    </source>
</evidence>
<dbReference type="InterPro" id="IPR006077">
    <property type="entry name" value="Vinculin/catenin"/>
</dbReference>
<reference evidence="5" key="1">
    <citation type="submission" date="2021-02" db="EMBL/GenBank/DDBJ databases">
        <authorList>
            <person name="Nowell W R."/>
        </authorList>
    </citation>
    <scope>NUCLEOTIDE SEQUENCE</scope>
    <source>
        <strain evidence="5">Ploen Becks lab</strain>
    </source>
</reference>
<dbReference type="GO" id="GO:0007266">
    <property type="term" value="P:Rho protein signal transduction"/>
    <property type="evidence" value="ECO:0007669"/>
    <property type="project" value="InterPro"/>
</dbReference>
<dbReference type="PANTHER" id="PTHR46342">
    <property type="entry name" value="ALPHA-CATULIN"/>
    <property type="match status" value="1"/>
</dbReference>